<evidence type="ECO:0008006" key="4">
    <source>
        <dbReference type="Google" id="ProtNLM"/>
    </source>
</evidence>
<dbReference type="Proteomes" id="UP000886689">
    <property type="component" value="Unassembled WGS sequence"/>
</dbReference>
<dbReference type="AlphaFoldDB" id="A0A9D7PR08"/>
<protein>
    <recommendedName>
        <fullName evidence="4">Pentapeptide repeat-containing protein</fullName>
    </recommendedName>
</protein>
<reference evidence="2" key="1">
    <citation type="submission" date="2020-10" db="EMBL/GenBank/DDBJ databases">
        <title>Connecting structure to function with the recovery of over 1000 high-quality activated sludge metagenome-assembled genomes encoding full-length rRNA genes using long-read sequencing.</title>
        <authorList>
            <person name="Singleton C.M."/>
            <person name="Petriglieri F."/>
            <person name="Kristensen J.M."/>
            <person name="Kirkegaard R.H."/>
            <person name="Michaelsen T.Y."/>
            <person name="Andersen M.H."/>
            <person name="Karst S.M."/>
            <person name="Dueholm M.S."/>
            <person name="Nielsen P.H."/>
            <person name="Albertsen M."/>
        </authorList>
    </citation>
    <scope>NUCLEOTIDE SEQUENCE</scope>
    <source>
        <strain evidence="2">Hirt_18-Q3-R61-65_BATAC.395</strain>
    </source>
</reference>
<feature type="chain" id="PRO_5039600753" description="Pentapeptide repeat-containing protein" evidence="1">
    <location>
        <begin position="22"/>
        <end position="71"/>
    </location>
</feature>
<keyword evidence="1" id="KW-0732">Signal</keyword>
<proteinExistence type="predicted"/>
<evidence type="ECO:0000313" key="2">
    <source>
        <dbReference type="EMBL" id="MBK8523272.1"/>
    </source>
</evidence>
<feature type="signal peptide" evidence="1">
    <location>
        <begin position="1"/>
        <end position="21"/>
    </location>
</feature>
<dbReference type="EMBL" id="JADJUC010000002">
    <property type="protein sequence ID" value="MBK8523272.1"/>
    <property type="molecule type" value="Genomic_DNA"/>
</dbReference>
<sequence length="71" mass="7491">MARVTAIPLVLLLTLPLSAEAADLPAGNCAAPRALTDLSRCDFSRQKLAGKDLHGAKLLRGQAGEHRFPQG</sequence>
<evidence type="ECO:0000256" key="1">
    <source>
        <dbReference type="SAM" id="SignalP"/>
    </source>
</evidence>
<comment type="caution">
    <text evidence="2">The sequence shown here is derived from an EMBL/GenBank/DDBJ whole genome shotgun (WGS) entry which is preliminary data.</text>
</comment>
<name>A0A9D7PR08_9PROT</name>
<evidence type="ECO:0000313" key="3">
    <source>
        <dbReference type="Proteomes" id="UP000886689"/>
    </source>
</evidence>
<organism evidence="2 3">
    <name type="scientific">Candidatus Proximibacter danicus</name>
    <dbReference type="NCBI Taxonomy" id="2954365"/>
    <lineage>
        <taxon>Bacteria</taxon>
        <taxon>Pseudomonadati</taxon>
        <taxon>Pseudomonadota</taxon>
        <taxon>Betaproteobacteria</taxon>
        <taxon>Candidatus Proximibacter</taxon>
    </lineage>
</organism>
<accession>A0A9D7PR08</accession>
<gene>
    <name evidence="2" type="ORF">IPL58_03575</name>
</gene>